<name>A0ABV4U1M0_9BACT</name>
<evidence type="ECO:0000313" key="2">
    <source>
        <dbReference type="EMBL" id="MFA9476729.1"/>
    </source>
</evidence>
<dbReference type="RefSeq" id="WP_425343657.1">
    <property type="nucleotide sequence ID" value="NZ_JBGUBD010000001.1"/>
</dbReference>
<gene>
    <name evidence="2" type="ORF">ACERK3_00345</name>
</gene>
<dbReference type="EMBL" id="JBGUBD010000001">
    <property type="protein sequence ID" value="MFA9476729.1"/>
    <property type="molecule type" value="Genomic_DNA"/>
</dbReference>
<protein>
    <submittedName>
        <fullName evidence="2">Uncharacterized protein</fullName>
    </submittedName>
</protein>
<keyword evidence="1" id="KW-1133">Transmembrane helix</keyword>
<evidence type="ECO:0000256" key="1">
    <source>
        <dbReference type="SAM" id="Phobius"/>
    </source>
</evidence>
<organism evidence="2 3">
    <name type="scientific">Natronomicrosphaera hydrolytica</name>
    <dbReference type="NCBI Taxonomy" id="3242702"/>
    <lineage>
        <taxon>Bacteria</taxon>
        <taxon>Pseudomonadati</taxon>
        <taxon>Planctomycetota</taxon>
        <taxon>Phycisphaerae</taxon>
        <taxon>Phycisphaerales</taxon>
        <taxon>Phycisphaeraceae</taxon>
        <taxon>Natronomicrosphaera</taxon>
    </lineage>
</organism>
<accession>A0ABV4U1M0</accession>
<dbReference type="Gene3D" id="3.30.420.380">
    <property type="match status" value="1"/>
</dbReference>
<feature type="transmembrane region" description="Helical" evidence="1">
    <location>
        <begin position="310"/>
        <end position="327"/>
    </location>
</feature>
<dbReference type="Proteomes" id="UP001575105">
    <property type="component" value="Unassembled WGS sequence"/>
</dbReference>
<keyword evidence="1" id="KW-0472">Membrane</keyword>
<evidence type="ECO:0000313" key="3">
    <source>
        <dbReference type="Proteomes" id="UP001575105"/>
    </source>
</evidence>
<keyword evidence="1" id="KW-0812">Transmembrane</keyword>
<sequence>MTRRYRQHLGLVVDEHAIRVADGAGGVAELALTGPGSGAGGGLSTAEAVGQALRGLLDETGLRGGGPGGAVLVGVAGRWLAVRSRAMPPASGEALAGAVRLAGEREFPGQAERLVIDYTPEATTTGSPEVLLCALPSDRLAWLEQVAAAAKLRLAGVTPSAAVLTDEGLVLHLAPGRCELAAMRGGRLHLLHHLGTSLNGVAPADGGAHDMEAATRTLTAEVRRTLATFEPAGGPMQIDDAIGLDAQVLDRIGRELALDVQRVATPASVPPRFAPAARLAACDPQALAINFVTARTRRAPKWQVTKPMRVGLLAAVLALLVVGWYVVDVVSLQRTINEHRQWQAQRQTELARATVLRDDLRTARGWLEDRPTHLEMLLGLTMAFPERGDVWATNVTLDDNGAGAVSGRGRNERDVLDLLGRLQATAGMGGAKLVYVREADARSREVSFQINLTPRGEGR</sequence>
<reference evidence="2 3" key="1">
    <citation type="submission" date="2024-08" db="EMBL/GenBank/DDBJ databases">
        <title>Whole-genome sequencing of halo(alkali)philic microorganisms from hypersaline lakes.</title>
        <authorList>
            <person name="Sorokin D.Y."/>
            <person name="Merkel A.Y."/>
            <person name="Messina E."/>
            <person name="Yakimov M."/>
        </authorList>
    </citation>
    <scope>NUCLEOTIDE SEQUENCE [LARGE SCALE GENOMIC DNA]</scope>
    <source>
        <strain evidence="2 3">AB-hyl4</strain>
    </source>
</reference>
<comment type="caution">
    <text evidence="2">The sequence shown here is derived from an EMBL/GenBank/DDBJ whole genome shotgun (WGS) entry which is preliminary data.</text>
</comment>
<proteinExistence type="predicted"/>
<keyword evidence="3" id="KW-1185">Reference proteome</keyword>